<proteinExistence type="predicted"/>
<dbReference type="AlphaFoldDB" id="A0A1I3X2E2"/>
<keyword evidence="2" id="KW-1185">Reference proteome</keyword>
<dbReference type="Proteomes" id="UP000199630">
    <property type="component" value="Unassembled WGS sequence"/>
</dbReference>
<dbReference type="STRING" id="588602.SAMN04487991_3944"/>
<protein>
    <submittedName>
        <fullName evidence="1">Uncharacterized protein</fullName>
    </submittedName>
</protein>
<evidence type="ECO:0000313" key="1">
    <source>
        <dbReference type="EMBL" id="SFK13720.1"/>
    </source>
</evidence>
<reference evidence="2" key="1">
    <citation type="submission" date="2016-10" db="EMBL/GenBank/DDBJ databases">
        <authorList>
            <person name="Varghese N."/>
            <person name="Submissions S."/>
        </authorList>
    </citation>
    <scope>NUCLEOTIDE SEQUENCE [LARGE SCALE GENOMIC DNA]</scope>
    <source>
        <strain evidence="2">DSM 26471</strain>
    </source>
</reference>
<organism evidence="1 2">
    <name type="scientific">Celeribacter neptunius</name>
    <dbReference type="NCBI Taxonomy" id="588602"/>
    <lineage>
        <taxon>Bacteria</taxon>
        <taxon>Pseudomonadati</taxon>
        <taxon>Pseudomonadota</taxon>
        <taxon>Alphaproteobacteria</taxon>
        <taxon>Rhodobacterales</taxon>
        <taxon>Roseobacteraceae</taxon>
        <taxon>Celeribacter</taxon>
    </lineage>
</organism>
<sequence>MMFLLSIPGMFARILLSMALWLMFRPGGWLVACCLAVAATWYIKV</sequence>
<accession>A0A1I3X2E2</accession>
<name>A0A1I3X2E2_9RHOB</name>
<gene>
    <name evidence="1" type="ORF">SAMN04487991_3944</name>
</gene>
<evidence type="ECO:0000313" key="2">
    <source>
        <dbReference type="Proteomes" id="UP000199630"/>
    </source>
</evidence>
<dbReference type="EMBL" id="FORH01000009">
    <property type="protein sequence ID" value="SFK13720.1"/>
    <property type="molecule type" value="Genomic_DNA"/>
</dbReference>